<organism evidence="3 4">
    <name type="scientific">Austropuccinia psidii MF-1</name>
    <dbReference type="NCBI Taxonomy" id="1389203"/>
    <lineage>
        <taxon>Eukaryota</taxon>
        <taxon>Fungi</taxon>
        <taxon>Dikarya</taxon>
        <taxon>Basidiomycota</taxon>
        <taxon>Pucciniomycotina</taxon>
        <taxon>Pucciniomycetes</taxon>
        <taxon>Pucciniales</taxon>
        <taxon>Sphaerophragmiaceae</taxon>
        <taxon>Austropuccinia</taxon>
    </lineage>
</organism>
<dbReference type="Gene3D" id="3.30.420.10">
    <property type="entry name" value="Ribonuclease H-like superfamily/Ribonuclease H"/>
    <property type="match status" value="1"/>
</dbReference>
<gene>
    <name evidence="3" type="ORF">O181_019523</name>
</gene>
<reference evidence="3" key="1">
    <citation type="submission" date="2021-03" db="EMBL/GenBank/DDBJ databases">
        <title>Draft genome sequence of rust myrtle Austropuccinia psidii MF-1, a brazilian biotype.</title>
        <authorList>
            <person name="Quecine M.C."/>
            <person name="Pachon D.M.R."/>
            <person name="Bonatelli M.L."/>
            <person name="Correr F.H."/>
            <person name="Franceschini L.M."/>
            <person name="Leite T.F."/>
            <person name="Margarido G.R.A."/>
            <person name="Almeida C.A."/>
            <person name="Ferrarezi J.A."/>
            <person name="Labate C.A."/>
        </authorList>
    </citation>
    <scope>NUCLEOTIDE SEQUENCE</scope>
    <source>
        <strain evidence="3">MF-1</strain>
    </source>
</reference>
<dbReference type="Pfam" id="PF00078">
    <property type="entry name" value="RVT_1"/>
    <property type="match status" value="1"/>
</dbReference>
<evidence type="ECO:0008006" key="5">
    <source>
        <dbReference type="Google" id="ProtNLM"/>
    </source>
</evidence>
<dbReference type="OrthoDB" id="3051850at2759"/>
<dbReference type="Proteomes" id="UP000765509">
    <property type="component" value="Unassembled WGS sequence"/>
</dbReference>
<dbReference type="InterPro" id="IPR036397">
    <property type="entry name" value="RNaseH_sf"/>
</dbReference>
<keyword evidence="4" id="KW-1185">Reference proteome</keyword>
<dbReference type="GO" id="GO:0004523">
    <property type="term" value="F:RNA-DNA hybrid ribonuclease activity"/>
    <property type="evidence" value="ECO:0007669"/>
    <property type="project" value="InterPro"/>
</dbReference>
<dbReference type="InterPro" id="IPR012337">
    <property type="entry name" value="RNaseH-like_sf"/>
</dbReference>
<dbReference type="PROSITE" id="PS50879">
    <property type="entry name" value="RNASE_H_1"/>
    <property type="match status" value="1"/>
</dbReference>
<feature type="domain" description="Reverse transcriptase" evidence="1">
    <location>
        <begin position="1"/>
        <end position="220"/>
    </location>
</feature>
<dbReference type="PROSITE" id="PS50878">
    <property type="entry name" value="RT_POL"/>
    <property type="match status" value="1"/>
</dbReference>
<evidence type="ECO:0000259" key="1">
    <source>
        <dbReference type="PROSITE" id="PS50878"/>
    </source>
</evidence>
<dbReference type="CDD" id="cd09276">
    <property type="entry name" value="Rnase_HI_RT_non_LTR"/>
    <property type="match status" value="1"/>
</dbReference>
<dbReference type="GO" id="GO:0003676">
    <property type="term" value="F:nucleic acid binding"/>
    <property type="evidence" value="ECO:0007669"/>
    <property type="project" value="InterPro"/>
</dbReference>
<dbReference type="EMBL" id="AVOT02005724">
    <property type="protein sequence ID" value="MBW0479808.1"/>
    <property type="molecule type" value="Genomic_DNA"/>
</dbReference>
<evidence type="ECO:0000313" key="3">
    <source>
        <dbReference type="EMBL" id="MBW0479808.1"/>
    </source>
</evidence>
<dbReference type="Pfam" id="PF00075">
    <property type="entry name" value="RNase_H"/>
    <property type="match status" value="1"/>
</dbReference>
<feature type="domain" description="RNase H type-1" evidence="2">
    <location>
        <begin position="422"/>
        <end position="565"/>
    </location>
</feature>
<dbReference type="InterPro" id="IPR000477">
    <property type="entry name" value="RT_dom"/>
</dbReference>
<evidence type="ECO:0000259" key="2">
    <source>
        <dbReference type="PROSITE" id="PS50879"/>
    </source>
</evidence>
<dbReference type="InterPro" id="IPR002156">
    <property type="entry name" value="RNaseH_domain"/>
</dbReference>
<dbReference type="InterPro" id="IPR043502">
    <property type="entry name" value="DNA/RNA_pol_sf"/>
</dbReference>
<name>A0A9Q3C9T3_9BASI</name>
<sequence length="733" mass="83543">MYWAHKTGAIADGHFGGRKGRNIEEAMILLDSWIKEKWRNGKVVTGLFLDVKSAYPAVHKEKLIQVLTQKRAPDYILAIIRSFLTMRHTELKLDDFKSQMKLLERGLPQGSPLSVTLYLLYNSELLDTDTDQAESNRLSIGYIDDVTHLIAADTMTEATSKMENLGRRTIEWGRKMGSEFDKKKTKFMLFTNGEVEQDQLTFGEERLNPVNSTRWLGITLDSKLNYAKHIDTIKPRSDSTLAQINRISNKYYGIGIGDTRTLIKAVLYTRLLFGSVLWLNTSTQNKVKPIFEKSYNKAARMIMGSLKSTPLIFLRRDSELMPILSTHIIRTHNMILRLATKEENHPVRARALKETHETVDSHPSAIHKLIQREKIKTNINPEPETIRTFPTKPWRRLLPIKHLNMTKEEATEKVKQLIRDSKSQDILIFTDGSDIPGKGKGAAAVAEPSGMTTMRHIADTTPATNFESELVGLKLAIELIRRELYLRREKNLSTGEIHILSDNQGALRKVANPTIPSTGQHLYLQISNDLLSLAQLALIHLTWCPGHRGIEGNEKADNEAKKAASDPSIRQQLIPPSKAYIKQRITKENKPVDFTPEEKRRLRVKNCPKKFNRALKTQEKAITSAVNQLRSEHVALNSYLHRIGARGSPLCDECNQIESVRHFLSHCRRYKTQRKRMKTGLRNDKIRFKSEDMRDTLDNPRAITHISSDSDIRLKLCESADPNTTSNKSDIET</sequence>
<dbReference type="AlphaFoldDB" id="A0A9Q3C9T3"/>
<dbReference type="PANTHER" id="PTHR33481">
    <property type="entry name" value="REVERSE TRANSCRIPTASE"/>
    <property type="match status" value="1"/>
</dbReference>
<dbReference type="SUPFAM" id="SSF53098">
    <property type="entry name" value="Ribonuclease H-like"/>
    <property type="match status" value="1"/>
</dbReference>
<dbReference type="PANTHER" id="PTHR33481:SF1">
    <property type="entry name" value="ENDONUCLEASE_EXONUCLEASE_PHOSPHATASE DOMAIN-CONTAINING PROTEIN-RELATED"/>
    <property type="match status" value="1"/>
</dbReference>
<evidence type="ECO:0000313" key="4">
    <source>
        <dbReference type="Proteomes" id="UP000765509"/>
    </source>
</evidence>
<protein>
    <recommendedName>
        <fullName evidence="5">RNase H type-1 domain-containing protein</fullName>
    </recommendedName>
</protein>
<comment type="caution">
    <text evidence="3">The sequence shown here is derived from an EMBL/GenBank/DDBJ whole genome shotgun (WGS) entry which is preliminary data.</text>
</comment>
<proteinExistence type="predicted"/>
<dbReference type="SUPFAM" id="SSF56672">
    <property type="entry name" value="DNA/RNA polymerases"/>
    <property type="match status" value="1"/>
</dbReference>
<accession>A0A9Q3C9T3</accession>